<evidence type="ECO:0000259" key="3">
    <source>
        <dbReference type="PROSITE" id="PS52004"/>
    </source>
</evidence>
<keyword evidence="2" id="KW-0597">Phosphoprotein</keyword>
<evidence type="ECO:0000256" key="1">
    <source>
        <dbReference type="ARBA" id="ARBA00022450"/>
    </source>
</evidence>
<dbReference type="InterPro" id="IPR014031">
    <property type="entry name" value="Ketoacyl_synth_C"/>
</dbReference>
<accession>A0A7X6RP32</accession>
<dbReference type="InterPro" id="IPR014043">
    <property type="entry name" value="Acyl_transferase_dom"/>
</dbReference>
<proteinExistence type="predicted"/>
<dbReference type="Gene3D" id="3.30.70.3290">
    <property type="match status" value="1"/>
</dbReference>
<dbReference type="RefSeq" id="WP_168443938.1">
    <property type="nucleotide sequence ID" value="NZ_JAAXPG010000002.1"/>
</dbReference>
<feature type="domain" description="Ketosynthase family 3 (KS3)" evidence="3">
    <location>
        <begin position="11"/>
        <end position="423"/>
    </location>
</feature>
<protein>
    <submittedName>
        <fullName evidence="4">Type I polyketide synthase</fullName>
    </submittedName>
</protein>
<dbReference type="SUPFAM" id="SSF53901">
    <property type="entry name" value="Thiolase-like"/>
    <property type="match status" value="1"/>
</dbReference>
<dbReference type="GO" id="GO:0006633">
    <property type="term" value="P:fatty acid biosynthetic process"/>
    <property type="evidence" value="ECO:0007669"/>
    <property type="project" value="TreeGrafter"/>
</dbReference>
<name>A0A7X6RP32_9ACTN</name>
<dbReference type="AlphaFoldDB" id="A0A7X6RP32"/>
<dbReference type="Pfam" id="PF02801">
    <property type="entry name" value="Ketoacyl-synt_C"/>
    <property type="match status" value="1"/>
</dbReference>
<dbReference type="InterPro" id="IPR016039">
    <property type="entry name" value="Thiolase-like"/>
</dbReference>
<dbReference type="EMBL" id="JAAXPG010000002">
    <property type="protein sequence ID" value="NKY96746.1"/>
    <property type="molecule type" value="Genomic_DNA"/>
</dbReference>
<dbReference type="PANTHER" id="PTHR43775:SF37">
    <property type="entry name" value="SI:DKEY-61P9.11"/>
    <property type="match status" value="1"/>
</dbReference>
<organism evidence="4 5">
    <name type="scientific">Nocardiopsis alborubida</name>
    <dbReference type="NCBI Taxonomy" id="146802"/>
    <lineage>
        <taxon>Bacteria</taxon>
        <taxon>Bacillati</taxon>
        <taxon>Actinomycetota</taxon>
        <taxon>Actinomycetes</taxon>
        <taxon>Streptosporangiales</taxon>
        <taxon>Nocardiopsidaceae</taxon>
        <taxon>Nocardiopsis</taxon>
    </lineage>
</organism>
<evidence type="ECO:0000256" key="2">
    <source>
        <dbReference type="ARBA" id="ARBA00022553"/>
    </source>
</evidence>
<dbReference type="InterPro" id="IPR032821">
    <property type="entry name" value="PKS_assoc"/>
</dbReference>
<dbReference type="PANTHER" id="PTHR43775">
    <property type="entry name" value="FATTY ACID SYNTHASE"/>
    <property type="match status" value="1"/>
</dbReference>
<dbReference type="Gene3D" id="3.40.47.10">
    <property type="match status" value="1"/>
</dbReference>
<dbReference type="InterPro" id="IPR050091">
    <property type="entry name" value="PKS_NRPS_Biosynth_Enz"/>
</dbReference>
<dbReference type="InterPro" id="IPR001227">
    <property type="entry name" value="Ac_transferase_dom_sf"/>
</dbReference>
<dbReference type="SUPFAM" id="SSF52151">
    <property type="entry name" value="FabD/lysophospholipase-like"/>
    <property type="match status" value="1"/>
</dbReference>
<dbReference type="SUPFAM" id="SSF55048">
    <property type="entry name" value="Probable ACP-binding domain of malonyl-CoA ACP transacylase"/>
    <property type="match status" value="1"/>
</dbReference>
<dbReference type="Pfam" id="PF00109">
    <property type="entry name" value="ketoacyl-synt"/>
    <property type="match status" value="1"/>
</dbReference>
<comment type="caution">
    <text evidence="4">The sequence shown here is derived from an EMBL/GenBank/DDBJ whole genome shotgun (WGS) entry which is preliminary data.</text>
</comment>
<dbReference type="PROSITE" id="PS52004">
    <property type="entry name" value="KS3_2"/>
    <property type="match status" value="1"/>
</dbReference>
<dbReference type="Proteomes" id="UP000553209">
    <property type="component" value="Unassembled WGS sequence"/>
</dbReference>
<reference evidence="4 5" key="1">
    <citation type="submission" date="2020-04" db="EMBL/GenBank/DDBJ databases">
        <title>MicrobeNet Type strains.</title>
        <authorList>
            <person name="Nicholson A.C."/>
        </authorList>
    </citation>
    <scope>NUCLEOTIDE SEQUENCE [LARGE SCALE GENOMIC DNA]</scope>
    <source>
        <strain evidence="4 5">ATCC 23612</strain>
    </source>
</reference>
<evidence type="ECO:0000313" key="5">
    <source>
        <dbReference type="Proteomes" id="UP000553209"/>
    </source>
</evidence>
<dbReference type="GO" id="GO:0004312">
    <property type="term" value="F:fatty acid synthase activity"/>
    <property type="evidence" value="ECO:0007669"/>
    <property type="project" value="TreeGrafter"/>
</dbReference>
<dbReference type="CDD" id="cd00833">
    <property type="entry name" value="PKS"/>
    <property type="match status" value="1"/>
</dbReference>
<dbReference type="Pfam" id="PF00698">
    <property type="entry name" value="Acyl_transf_1"/>
    <property type="match status" value="1"/>
</dbReference>
<gene>
    <name evidence="4" type="ORF">HGB44_03515</name>
</gene>
<keyword evidence="5" id="KW-1185">Reference proteome</keyword>
<sequence>MSTPTHPEVPESAVAVVGMSCRLPGHIRSPHALWDALLDGRDLVTDRTEDHPRADILPAAVLTDDEQGFDATHFGLSPTEVAAMDPQQKMLLELVDEAFQDAGMALADWRGKRVGLWVGSSCLDQALLRLGPGQGGTMVDTAGALPSMLANRICRHPHFDWTGPSEVIDTACSASLVAAHRARQALVCGEVDLAVVGTANTLRLDTHTRMFARSGVLSDDGRVHPFDRRGTGFVRGEGAGAVVLQRAADTFATGTRPRALVVGSLTNCDGAGSPIGTPNVAGQVDLLTRAYAQAGLDPRDVDYVEAHATGTAVGDAAESRALGKVLGRARDEDDPLLVGAVKPNVGHLEGGAGLIALIKVVLCLEHQVIPPAIHHTTPLPVLRRMGVAVPTTARPWPRRGHTPTAGVSAFGFGGTNAHLILQRALAAVDPPAGRTDGADRSHVVPVSASSPAALRRTAATWSAAVQDEVAVREVASTAAHRRDHHTGARAAVVASIPPLVRSGLDALAQGHTHLSLAGPRQPVHKPLVVFVYPGHGAHPSTPAGPHGMRAEPVFTDALLQARTALLVERLEIDPAPGLARIQPSQWAWQVAATALLGSWGITPDVVVGHSLGEIAAAHTAGVLSLQDAALVVAQRSRLLEQTAEHGELLATSLDPVRAHELVRSWPRVAVASINASHATVLSGPVSDLAAVDQQLSQQGVWTRRIADAPPAHSPLVAEQAQQLPDLVKSIRARPARTALWSTATAARVQGQEMDAAYWGRQLRSPVLLHQVMRHLAGQERPIVVVEVGARAVLAGALAATLSQTQRRYEVDPPLVTTSGPAAPRENFLTALGNLYTFGLDPIWPTPRTATAVSLPLRAWTHQDPSAPPAAAEAVRLGPLDPDQARAVIAEQVISLVHGLAPQGGPDLSTGTVLAEVGLESLARAHLHTQLIAHLPDLAGLPAAAVHRATTTGELIDAVIEHWSPSHTHLSTS</sequence>
<dbReference type="InterPro" id="IPR020841">
    <property type="entry name" value="PKS_Beta-ketoAc_synthase_dom"/>
</dbReference>
<dbReference type="Gene3D" id="3.40.366.10">
    <property type="entry name" value="Malonyl-Coenzyme A Acyl Carrier Protein, domain 2"/>
    <property type="match status" value="1"/>
</dbReference>
<dbReference type="InterPro" id="IPR016036">
    <property type="entry name" value="Malonyl_transacylase_ACP-bd"/>
</dbReference>
<dbReference type="Pfam" id="PF16197">
    <property type="entry name" value="KAsynt_C_assoc"/>
    <property type="match status" value="1"/>
</dbReference>
<keyword evidence="1" id="KW-0596">Phosphopantetheine</keyword>
<evidence type="ECO:0000313" key="4">
    <source>
        <dbReference type="EMBL" id="NKY96746.1"/>
    </source>
</evidence>
<dbReference type="InterPro" id="IPR014030">
    <property type="entry name" value="Ketoacyl_synth_N"/>
</dbReference>
<dbReference type="SMART" id="SM00827">
    <property type="entry name" value="PKS_AT"/>
    <property type="match status" value="1"/>
</dbReference>
<dbReference type="InterPro" id="IPR016035">
    <property type="entry name" value="Acyl_Trfase/lysoPLipase"/>
</dbReference>
<dbReference type="SMART" id="SM00825">
    <property type="entry name" value="PKS_KS"/>
    <property type="match status" value="1"/>
</dbReference>